<evidence type="ECO:0000256" key="2">
    <source>
        <dbReference type="SAM" id="MobiDB-lite"/>
    </source>
</evidence>
<feature type="coiled-coil region" evidence="1">
    <location>
        <begin position="237"/>
        <end position="264"/>
    </location>
</feature>
<name>A0A067CJX2_SAPPC</name>
<feature type="domain" description="C2" evidence="3">
    <location>
        <begin position="477"/>
        <end position="612"/>
    </location>
</feature>
<dbReference type="KEGG" id="spar:SPRG_06035"/>
<keyword evidence="5" id="KW-1185">Reference proteome</keyword>
<evidence type="ECO:0000313" key="5">
    <source>
        <dbReference type="Proteomes" id="UP000030745"/>
    </source>
</evidence>
<dbReference type="AlphaFoldDB" id="A0A067CJX2"/>
<evidence type="ECO:0000256" key="1">
    <source>
        <dbReference type="SAM" id="Coils"/>
    </source>
</evidence>
<evidence type="ECO:0000313" key="4">
    <source>
        <dbReference type="EMBL" id="KDO29495.1"/>
    </source>
</evidence>
<dbReference type="OrthoDB" id="19996at2759"/>
<dbReference type="Proteomes" id="UP000030745">
    <property type="component" value="Unassembled WGS sequence"/>
</dbReference>
<reference evidence="4 5" key="1">
    <citation type="journal article" date="2013" name="PLoS Genet.">
        <title>Distinctive expansion of potential virulence genes in the genome of the oomycete fish pathogen Saprolegnia parasitica.</title>
        <authorList>
            <person name="Jiang R.H."/>
            <person name="de Bruijn I."/>
            <person name="Haas B.J."/>
            <person name="Belmonte R."/>
            <person name="Lobach L."/>
            <person name="Christie J."/>
            <person name="van den Ackerveken G."/>
            <person name="Bottin A."/>
            <person name="Bulone V."/>
            <person name="Diaz-Moreno S.M."/>
            <person name="Dumas B."/>
            <person name="Fan L."/>
            <person name="Gaulin E."/>
            <person name="Govers F."/>
            <person name="Grenville-Briggs L.J."/>
            <person name="Horner N.R."/>
            <person name="Levin J.Z."/>
            <person name="Mammella M."/>
            <person name="Meijer H.J."/>
            <person name="Morris P."/>
            <person name="Nusbaum C."/>
            <person name="Oome S."/>
            <person name="Phillips A.J."/>
            <person name="van Rooyen D."/>
            <person name="Rzeszutek E."/>
            <person name="Saraiva M."/>
            <person name="Secombes C.J."/>
            <person name="Seidl M.F."/>
            <person name="Snel B."/>
            <person name="Stassen J.H."/>
            <person name="Sykes S."/>
            <person name="Tripathy S."/>
            <person name="van den Berg H."/>
            <person name="Vega-Arreguin J.C."/>
            <person name="Wawra S."/>
            <person name="Young S.K."/>
            <person name="Zeng Q."/>
            <person name="Dieguez-Uribeondo J."/>
            <person name="Russ C."/>
            <person name="Tyler B.M."/>
            <person name="van West P."/>
        </authorList>
    </citation>
    <scope>NUCLEOTIDE SEQUENCE [LARGE SCALE GENOMIC DNA]</scope>
    <source>
        <strain evidence="4 5">CBS 223.65</strain>
    </source>
</reference>
<sequence>MFWKKKDAAPTPKRAAGRPTAKADDGKCFMGSVSMASSAPVDYDLAQFGIKTVSDKDVQADLAKLMAEIQSDTSMDGINLGDSDDEEAAIMREIQKMAPSANLQHALSLGSNVSDDMGDSDVDVDDPLLNAELHGLLGTKPPSIESERQRLQALVDLERTKALELKRQGLVPEALAAMREMKAYQAQLDSLLLPEVDSSAPEVHTVVDDNSSLQVPDDDTNNPGYDTLLHGASSTPRESLLKQAKKLRTEIHAQKLDALALKRENRVPEALAVFRNVKVLEASLAELEASLVAAPEEAPAIIAEEVELPPMVDDNEDVQVTDEDLDDPSFDAELANLHKPAPASTVTTTTTTRTPTTMHTPQVLETSLSDQIAAAKALAVQLKRDGRIPEALEQLRRAKALEATLVPETTTPGPSPAEVARLQQYEAVEKALVDAANASMHAAKDLLATDRAQAMAQVEQRKYYTTALETLREARRDPLQPPPTLEVVRETRLVEHVNSAVRPDAIVVAIPELRSTSPEAKDVFVKFSLNVPSSNPHEGVTPSAHGSSSVKFGAEFTFPIARSRGLQKLVELRKAQFEVLTTAGFWKASESLGRGSLNLAPLVKTSEINCWVPLMANRRPCGVDIHVILRLRTPLGGPEMRPVHSEKLVVGPYPPREVPAAVPEPPVIPAVSLVVPAVAPVEGPTTSVALPNDETDPHSLDNIVSYEVMTDEVERITKRLEAGAVPELVDRLESLQLKRQLFEIEIQSGKLSLEMYVARLQERIALDNQLARSLYKQGQKGDAARVMLRVKMMTKELESA</sequence>
<organism evidence="4 5">
    <name type="scientific">Saprolegnia parasitica (strain CBS 223.65)</name>
    <dbReference type="NCBI Taxonomy" id="695850"/>
    <lineage>
        <taxon>Eukaryota</taxon>
        <taxon>Sar</taxon>
        <taxon>Stramenopiles</taxon>
        <taxon>Oomycota</taxon>
        <taxon>Saprolegniomycetes</taxon>
        <taxon>Saprolegniales</taxon>
        <taxon>Saprolegniaceae</taxon>
        <taxon>Saprolegnia</taxon>
    </lineage>
</organism>
<accession>A0A067CJX2</accession>
<dbReference type="PANTHER" id="PTHR13076:SF9">
    <property type="entry name" value="COILED-COIL AND C2 DOMAIN-CONTAINING PROTEIN 1-LIKE"/>
    <property type="match status" value="1"/>
</dbReference>
<dbReference type="InterPro" id="IPR000008">
    <property type="entry name" value="C2_dom"/>
</dbReference>
<keyword evidence="1" id="KW-0175">Coiled coil</keyword>
<protein>
    <recommendedName>
        <fullName evidence="3">C2 domain-containing protein</fullName>
    </recommendedName>
</protein>
<feature type="region of interest" description="Disordered" evidence="2">
    <location>
        <begin position="1"/>
        <end position="23"/>
    </location>
</feature>
<evidence type="ECO:0000259" key="3">
    <source>
        <dbReference type="PROSITE" id="PS50004"/>
    </source>
</evidence>
<dbReference type="PANTHER" id="PTHR13076">
    <property type="entry name" value="COILED-COIL AND C2 DOMAIN-CONTAINING PROTEIN 1-LIKE"/>
    <property type="match status" value="1"/>
</dbReference>
<dbReference type="VEuPathDB" id="FungiDB:SPRG_06035"/>
<gene>
    <name evidence="4" type="ORF">SPRG_06035</name>
</gene>
<dbReference type="OMA" id="IMCRNTR"/>
<dbReference type="RefSeq" id="XP_012199991.1">
    <property type="nucleotide sequence ID" value="XM_012344601.1"/>
</dbReference>
<dbReference type="EMBL" id="KK583206">
    <property type="protein sequence ID" value="KDO29495.1"/>
    <property type="molecule type" value="Genomic_DNA"/>
</dbReference>
<dbReference type="GeneID" id="24128400"/>
<dbReference type="STRING" id="695850.A0A067CJX2"/>
<dbReference type="PROSITE" id="PS50004">
    <property type="entry name" value="C2"/>
    <property type="match status" value="1"/>
</dbReference>
<proteinExistence type="predicted"/>
<dbReference type="InterPro" id="IPR039725">
    <property type="entry name" value="CC2D1A/B"/>
</dbReference>
<dbReference type="GO" id="GO:0001227">
    <property type="term" value="F:DNA-binding transcription repressor activity, RNA polymerase II-specific"/>
    <property type="evidence" value="ECO:0007669"/>
    <property type="project" value="InterPro"/>
</dbReference>